<proteinExistence type="predicted"/>
<dbReference type="AlphaFoldDB" id="A0A367M2Z4"/>
<dbReference type="Proteomes" id="UP000253594">
    <property type="component" value="Unassembled WGS sequence"/>
</dbReference>
<dbReference type="PANTHER" id="PTHR45825">
    <property type="entry name" value="GRANULE-BOUND STARCH SYNTHASE 1, CHLOROPLASTIC/AMYLOPLASTIC"/>
    <property type="match status" value="1"/>
</dbReference>
<organism evidence="1 2">
    <name type="scientific">Pseudomonas aeruginosa</name>
    <dbReference type="NCBI Taxonomy" id="287"/>
    <lineage>
        <taxon>Bacteria</taxon>
        <taxon>Pseudomonadati</taxon>
        <taxon>Pseudomonadota</taxon>
        <taxon>Gammaproteobacteria</taxon>
        <taxon>Pseudomonadales</taxon>
        <taxon>Pseudomonadaceae</taxon>
        <taxon>Pseudomonas</taxon>
    </lineage>
</organism>
<gene>
    <name evidence="1" type="ORF">DT376_28385</name>
</gene>
<dbReference type="Gene3D" id="3.40.50.2000">
    <property type="entry name" value="Glycogen Phosphorylase B"/>
    <property type="match status" value="1"/>
</dbReference>
<protein>
    <submittedName>
        <fullName evidence="1">Starch synthase</fullName>
    </submittedName>
</protein>
<comment type="caution">
    <text evidence="1">The sequence shown here is derived from an EMBL/GenBank/DDBJ whole genome shotgun (WGS) entry which is preliminary data.</text>
</comment>
<dbReference type="SUPFAM" id="SSF53756">
    <property type="entry name" value="UDP-Glycosyltransferase/glycogen phosphorylase"/>
    <property type="match status" value="1"/>
</dbReference>
<name>A0A367M2Z4_PSEAI</name>
<feature type="non-terminal residue" evidence="1">
    <location>
        <position position="1"/>
    </location>
</feature>
<accession>A0A367M2Z4</accession>
<evidence type="ECO:0000313" key="1">
    <source>
        <dbReference type="EMBL" id="RCI71571.1"/>
    </source>
</evidence>
<reference evidence="1 2" key="1">
    <citation type="submission" date="2018-07" db="EMBL/GenBank/DDBJ databases">
        <title>Mechanisms of high-level aminoglycoside resistance among Gram-negative pathogens in Brazil.</title>
        <authorList>
            <person name="Ballaben A.S."/>
            <person name="Darini A.L.C."/>
            <person name="Doi Y."/>
        </authorList>
    </citation>
    <scope>NUCLEOTIDE SEQUENCE [LARGE SCALE GENOMIC DNA]</scope>
    <source>
        <strain evidence="1 2">B2-305</strain>
    </source>
</reference>
<evidence type="ECO:0000313" key="2">
    <source>
        <dbReference type="Proteomes" id="UP000253594"/>
    </source>
</evidence>
<dbReference type="EMBL" id="QORE01001336">
    <property type="protein sequence ID" value="RCI71571.1"/>
    <property type="molecule type" value="Genomic_DNA"/>
</dbReference>
<dbReference type="PANTHER" id="PTHR45825:SF8">
    <property type="entry name" value="GLYCOGEN SYNTHASE"/>
    <property type="match status" value="1"/>
</dbReference>
<sequence length="89" mass="9993">LPIARCTGGLADTIVDGVTGFLFREETAQSYLDAVMRAINVYHCPSLLNAMRCKAMAAPMFWSDSVEPYNRLYRRLLRNTAPALRGVRQ</sequence>